<dbReference type="EMBL" id="HBIS01004435">
    <property type="protein sequence ID" value="CAE0610208.1"/>
    <property type="molecule type" value="Transcribed_RNA"/>
</dbReference>
<dbReference type="InterPro" id="IPR036770">
    <property type="entry name" value="Ankyrin_rpt-contain_sf"/>
</dbReference>
<proteinExistence type="predicted"/>
<protein>
    <submittedName>
        <fullName evidence="2">Uncharacterized protein</fullName>
    </submittedName>
</protein>
<dbReference type="AlphaFoldDB" id="A0A7S3UF28"/>
<evidence type="ECO:0000313" key="2">
    <source>
        <dbReference type="EMBL" id="CAE0610208.1"/>
    </source>
</evidence>
<reference evidence="2" key="1">
    <citation type="submission" date="2021-01" db="EMBL/GenBank/DDBJ databases">
        <authorList>
            <person name="Corre E."/>
            <person name="Pelletier E."/>
            <person name="Niang G."/>
            <person name="Scheremetjew M."/>
            <person name="Finn R."/>
            <person name="Kale V."/>
            <person name="Holt S."/>
            <person name="Cochrane G."/>
            <person name="Meng A."/>
            <person name="Brown T."/>
            <person name="Cohen L."/>
        </authorList>
    </citation>
    <scope>NUCLEOTIDE SEQUENCE</scope>
    <source>
        <strain evidence="2">CCMP1897</strain>
    </source>
</reference>
<accession>A0A7S3UF28</accession>
<feature type="region of interest" description="Disordered" evidence="1">
    <location>
        <begin position="85"/>
        <end position="125"/>
    </location>
</feature>
<dbReference type="Gene3D" id="1.25.40.20">
    <property type="entry name" value="Ankyrin repeat-containing domain"/>
    <property type="match status" value="1"/>
</dbReference>
<feature type="region of interest" description="Disordered" evidence="1">
    <location>
        <begin position="1"/>
        <end position="29"/>
    </location>
</feature>
<evidence type="ECO:0000256" key="1">
    <source>
        <dbReference type="SAM" id="MobiDB-lite"/>
    </source>
</evidence>
<sequence length="831" mass="94803">MGSIKVANRSMAGWRDEEEAPLSNGAELDRKQAFPSKSCELPNDLVLEELQEFLMQVDSVADLPNNFDGSKRQLDDDRMPCNSKKIKRIQQDKASPFSSGMQSREKKNEEDTAATGGAFPGDSMSAAQEVTNDNMAEVILQEFLQENADTFWEWTMQDKNLHEFTLPDRQQHIFFFEDPFPVHEVFYLKELRASRLHKEKLLDVRVREDSALCFLGKYAQGILWPVVGKTPQWRVEKAPSHLISCSNVRASKKHMTRELEATLRATGTERAQPVESLSNMTTNYFDTGFCSKHLLQFARKQGASNNKKSRHMLCLETPRKEKVFLKWCTRCKKWKNFLKFLYKPRLAGMVTHCTHCQSCGTCTYPMGSESSPKPNPQSIPEKDCLPIAYLEDSNEFVTTKEPIAVVSMMSNKFEAFLQGQLQSDVQKGLLVGLLKSEKEEKVIGDALQALQQIAEGTTAPDQFSPEVAGQGRVCLYLLQEAACSSSKSFDPGMPTVDQILGKYPGAHKRLLQIVIMIQSQYLLAVCSTFKRNIIYLGLSLLKCKMEKEFRLKLFLRQWREGCLLFSFQVTEGCFERSLVHMQHLFSLVDCMVHCSENRHCTLLWKTPDVCTTVTESFLGISQNNLTYDPSVSNFRRLCRIFPIAHAFILCGVRQKSFQQWEVALKDWKGNTPLHYAVLHMPFREGYLDSEHLFRDLLSIDFFSLFQKNNQGFTPLDLAALLNNKLFETLMQDIFSLVTRTAATSLVARDLAWSLKNFWETMLAHSREHAMGRIATTASRALVIFDAHLRRLEKDRRALFQSFPPALHRQKDSCAQSELHESSAGNNGRQVF</sequence>
<gene>
    <name evidence="2" type="ORF">PSAL00342_LOCUS4031</name>
</gene>
<organism evidence="2">
    <name type="scientific">Picocystis salinarum</name>
    <dbReference type="NCBI Taxonomy" id="88271"/>
    <lineage>
        <taxon>Eukaryota</taxon>
        <taxon>Viridiplantae</taxon>
        <taxon>Chlorophyta</taxon>
        <taxon>Picocystophyceae</taxon>
        <taxon>Picocystales</taxon>
        <taxon>Picocystaceae</taxon>
        <taxon>Picocystis</taxon>
    </lineage>
</organism>
<feature type="compositionally biased region" description="Polar residues" evidence="1">
    <location>
        <begin position="92"/>
        <end position="102"/>
    </location>
</feature>
<dbReference type="SUPFAM" id="SSF48403">
    <property type="entry name" value="Ankyrin repeat"/>
    <property type="match status" value="1"/>
</dbReference>
<name>A0A7S3UF28_9CHLO</name>